<dbReference type="EMBL" id="JAGQHS010000082">
    <property type="protein sequence ID" value="MCA9757111.1"/>
    <property type="molecule type" value="Genomic_DNA"/>
</dbReference>
<keyword evidence="1" id="KW-1133">Transmembrane helix</keyword>
<feature type="transmembrane region" description="Helical" evidence="1">
    <location>
        <begin position="32"/>
        <end position="55"/>
    </location>
</feature>
<organism evidence="3 4">
    <name type="scientific">Eiseniibacteriota bacterium</name>
    <dbReference type="NCBI Taxonomy" id="2212470"/>
    <lineage>
        <taxon>Bacteria</taxon>
        <taxon>Candidatus Eiseniibacteriota</taxon>
    </lineage>
</organism>
<gene>
    <name evidence="3" type="ORF">KDA27_15005</name>
</gene>
<evidence type="ECO:0000256" key="1">
    <source>
        <dbReference type="SAM" id="Phobius"/>
    </source>
</evidence>
<evidence type="ECO:0000313" key="4">
    <source>
        <dbReference type="Proteomes" id="UP000739538"/>
    </source>
</evidence>
<keyword evidence="1" id="KW-0812">Transmembrane</keyword>
<sequence>MSRYSWVGGRRRSRRREEDPGFYYVDRIRTKLAIILALTFVFHILDAWLTLGHLARGGTELNPIMDVLIQIDPRLFLVVKLGLAGSGLFLLGLHQNFPYTRHAAASLFLLFLGLVGYHLYLLSV</sequence>
<reference evidence="3" key="1">
    <citation type="submission" date="2020-04" db="EMBL/GenBank/DDBJ databases">
        <authorList>
            <person name="Zhang T."/>
        </authorList>
    </citation>
    <scope>NUCLEOTIDE SEQUENCE</scope>
    <source>
        <strain evidence="3">HKST-UBA02</strain>
    </source>
</reference>
<feature type="domain" description="DUF5658" evidence="2">
    <location>
        <begin position="38"/>
        <end position="123"/>
    </location>
</feature>
<reference evidence="3" key="2">
    <citation type="journal article" date="2021" name="Microbiome">
        <title>Successional dynamics and alternative stable states in a saline activated sludge microbial community over 9 years.</title>
        <authorList>
            <person name="Wang Y."/>
            <person name="Ye J."/>
            <person name="Ju F."/>
            <person name="Liu L."/>
            <person name="Boyd J.A."/>
            <person name="Deng Y."/>
            <person name="Parks D.H."/>
            <person name="Jiang X."/>
            <person name="Yin X."/>
            <person name="Woodcroft B.J."/>
            <person name="Tyson G.W."/>
            <person name="Hugenholtz P."/>
            <person name="Polz M.F."/>
            <person name="Zhang T."/>
        </authorList>
    </citation>
    <scope>NUCLEOTIDE SEQUENCE</scope>
    <source>
        <strain evidence="3">HKST-UBA02</strain>
    </source>
</reference>
<dbReference type="InterPro" id="IPR043717">
    <property type="entry name" value="DUF5658"/>
</dbReference>
<dbReference type="Proteomes" id="UP000739538">
    <property type="component" value="Unassembled WGS sequence"/>
</dbReference>
<comment type="caution">
    <text evidence="3">The sequence shown here is derived from an EMBL/GenBank/DDBJ whole genome shotgun (WGS) entry which is preliminary data.</text>
</comment>
<accession>A0A956NEN8</accession>
<dbReference type="AlphaFoldDB" id="A0A956NEN8"/>
<evidence type="ECO:0000259" key="2">
    <source>
        <dbReference type="Pfam" id="PF18902"/>
    </source>
</evidence>
<evidence type="ECO:0000313" key="3">
    <source>
        <dbReference type="EMBL" id="MCA9757111.1"/>
    </source>
</evidence>
<name>A0A956NEN8_UNCEI</name>
<feature type="transmembrane region" description="Helical" evidence="1">
    <location>
        <begin position="105"/>
        <end position="123"/>
    </location>
</feature>
<feature type="transmembrane region" description="Helical" evidence="1">
    <location>
        <begin position="75"/>
        <end position="93"/>
    </location>
</feature>
<keyword evidence="1" id="KW-0472">Membrane</keyword>
<protein>
    <recommendedName>
        <fullName evidence="2">DUF5658 domain-containing protein</fullName>
    </recommendedName>
</protein>
<dbReference type="Pfam" id="PF18902">
    <property type="entry name" value="DUF5658"/>
    <property type="match status" value="1"/>
</dbReference>
<proteinExistence type="predicted"/>